<dbReference type="CDD" id="cd00200">
    <property type="entry name" value="WD40"/>
    <property type="match status" value="1"/>
</dbReference>
<evidence type="ECO:0000256" key="1">
    <source>
        <dbReference type="ARBA" id="ARBA00022574"/>
    </source>
</evidence>
<feature type="repeat" description="WD" evidence="3">
    <location>
        <begin position="879"/>
        <end position="903"/>
    </location>
</feature>
<evidence type="ECO:0000256" key="3">
    <source>
        <dbReference type="PROSITE-ProRule" id="PRU00221"/>
    </source>
</evidence>
<keyword evidence="1 3" id="KW-0853">WD repeat</keyword>
<dbReference type="Gene3D" id="2.130.10.10">
    <property type="entry name" value="YVTN repeat-like/Quinoprotein amine dehydrogenase"/>
    <property type="match status" value="3"/>
</dbReference>
<dbReference type="SUPFAM" id="SSF52540">
    <property type="entry name" value="P-loop containing nucleoside triphosphate hydrolases"/>
    <property type="match status" value="1"/>
</dbReference>
<dbReference type="Pfam" id="PF20703">
    <property type="entry name" value="nSTAND1"/>
    <property type="match status" value="1"/>
</dbReference>
<dbReference type="InterPro" id="IPR036322">
    <property type="entry name" value="WD40_repeat_dom_sf"/>
</dbReference>
<evidence type="ECO:0000313" key="5">
    <source>
        <dbReference type="EMBL" id="MFF4027567.1"/>
    </source>
</evidence>
<dbReference type="PROSITE" id="PS50294">
    <property type="entry name" value="WD_REPEATS_REGION"/>
    <property type="match status" value="3"/>
</dbReference>
<sequence length="1254" mass="133966">MSREADPAVPDPATILTRDEFAAALTQLRLAAGLTVRQVVDRSGCLHGTVSGWFAGHHLPTEPNEKMFRDVLSACGVSDPTSQADWLAALRRIRPTTGRRRVHGPVPYRGLEAFEDTDADWFFGRTELARQLQQQVDALCLETRQSRLLIVIGASGCGKSSVLRAGLVPLLRQHGLTAAVVTPGRNPLRSLDAANTADIVVIDQFEEAWSLCTDDAARASFFDRIATGEAVYVLGLRADFYSQAAAERVLHDPLADHAVLIGPLSPQALRDAIVEPARKAGWSVEDQLVQLLLVELAPRGATTGHDPGALPLLSHALLETWHRGSRRRMTVADYNAAGGIAGAIEQSAESVYHHLSARQQQITPRTFLRLVAIDGDTTTRRRADRTELVFSDESQDDVVAIIEQYAAARLLSVDTDTVQISHEALISAWSRLGGWVQANRSGLVVQQQLTRAEQVWHDANHDPNALLGPARLAVIEDWIKQTGREADLNDRERRYIRASQQHYLQQQHRERRRTRVLQRLAAGLAMALVATLVLATVAFTAENSARQARDEAMSRQIAIQAQQLRNRDPALSAQLALAAYRTSPTLEARSTLVDASAIQTPIRLLGPDGGAIVAADHDGTLLAIGHADATISLYRLSVGTPPTALARVLAPQPAAMLNTVAIDSTRHILAGGFRGQILLWDITDASTPKFLSQVGDSATTYKSLALLSTSSPSLIAGTAGTSIERWDTTNPAEPVRLSPLDLPAAAPIISASADGKLLAAAGQAGSLRIWDSTTQEPRLITDKPAIPGDTAQALAVRFSPAGDLLAVSGRANQVQLWNVSDPGHPVERPALSGFSSYVNDVAFSPDGTQIAAGSSDNTTQIWQTASLSPPYTLQNPAIVVSVQFVLGGRLLVTGSVDGTTRLWPLPGPILRGAQSIIFQAPTDRKGTELLLGAGSKDGHAHLWKISDPLSPVEFPPLDGGPGQTTCGAVGMTNDGALAAVGTPTGAVALWDIRDPTHPIRRANMQATAGIVGSIAFSPDATLLVVASQDNPSISLWDIHDLAAPQQISTIDAGPGLPGSMTISPNGTLLAIPTSDDVVRLWDLHDQRHVTELRRLVGFSNDVTSSAISPSNTMLAAGSSDHTIRIFDISTPSDAKQLSTLVGPTDAVADVSFSADAQSLVASASDSGVWVWNIGKPSRPRRTVVLNAYTGRVNDAAFGSGGSVLIGAGTDKIARLWNLDPDQVSDRLCRSGTDLLTLDEWNRYLPGVPQRRLCP</sequence>
<dbReference type="InterPro" id="IPR001387">
    <property type="entry name" value="Cro/C1-type_HTH"/>
</dbReference>
<dbReference type="InterPro" id="IPR001680">
    <property type="entry name" value="WD40_rpt"/>
</dbReference>
<dbReference type="InterPro" id="IPR049052">
    <property type="entry name" value="nSTAND1"/>
</dbReference>
<dbReference type="Proteomes" id="UP001602089">
    <property type="component" value="Unassembled WGS sequence"/>
</dbReference>
<dbReference type="Pfam" id="PF00400">
    <property type="entry name" value="WD40"/>
    <property type="match status" value="6"/>
</dbReference>
<accession>A0ABW6TQS1</accession>
<dbReference type="PANTHER" id="PTHR22847">
    <property type="entry name" value="WD40 REPEAT PROTEIN"/>
    <property type="match status" value="1"/>
</dbReference>
<dbReference type="PANTHER" id="PTHR22847:SF637">
    <property type="entry name" value="WD REPEAT DOMAIN 5B"/>
    <property type="match status" value="1"/>
</dbReference>
<feature type="repeat" description="WD" evidence="3">
    <location>
        <begin position="831"/>
        <end position="872"/>
    </location>
</feature>
<feature type="repeat" description="WD" evidence="3">
    <location>
        <begin position="786"/>
        <end position="820"/>
    </location>
</feature>
<feature type="repeat" description="WD" evidence="3">
    <location>
        <begin position="1185"/>
        <end position="1226"/>
    </location>
</feature>
<name>A0ABW6TQS1_9NOCA</name>
<dbReference type="InterPro" id="IPR019775">
    <property type="entry name" value="WD40_repeat_CS"/>
</dbReference>
<feature type="domain" description="Novel STAND NTPase 1" evidence="4">
    <location>
        <begin position="107"/>
        <end position="463"/>
    </location>
</feature>
<dbReference type="PROSITE" id="PS50082">
    <property type="entry name" value="WD_REPEATS_2"/>
    <property type="match status" value="7"/>
</dbReference>
<gene>
    <name evidence="5" type="ORF">ACFYY5_32445</name>
</gene>
<dbReference type="RefSeq" id="WP_195021885.1">
    <property type="nucleotide sequence ID" value="NZ_JADLPS010000001.1"/>
</dbReference>
<dbReference type="CDD" id="cd00093">
    <property type="entry name" value="HTH_XRE"/>
    <property type="match status" value="1"/>
</dbReference>
<feature type="repeat" description="WD" evidence="3">
    <location>
        <begin position="1059"/>
        <end position="1091"/>
    </location>
</feature>
<evidence type="ECO:0000256" key="2">
    <source>
        <dbReference type="ARBA" id="ARBA00022737"/>
    </source>
</evidence>
<dbReference type="PROSITE" id="PS00678">
    <property type="entry name" value="WD_REPEATS_1"/>
    <property type="match status" value="3"/>
</dbReference>
<dbReference type="Pfam" id="PF13560">
    <property type="entry name" value="HTH_31"/>
    <property type="match status" value="1"/>
</dbReference>
<keyword evidence="6" id="KW-1185">Reference proteome</keyword>
<feature type="repeat" description="WD" evidence="3">
    <location>
        <begin position="1095"/>
        <end position="1136"/>
    </location>
</feature>
<proteinExistence type="predicted"/>
<dbReference type="InterPro" id="IPR015943">
    <property type="entry name" value="WD40/YVTN_repeat-like_dom_sf"/>
</dbReference>
<organism evidence="5 6">
    <name type="scientific">Nocardia elegans</name>
    <dbReference type="NCBI Taxonomy" id="300029"/>
    <lineage>
        <taxon>Bacteria</taxon>
        <taxon>Bacillati</taxon>
        <taxon>Actinomycetota</taxon>
        <taxon>Actinomycetes</taxon>
        <taxon>Mycobacteriales</taxon>
        <taxon>Nocardiaceae</taxon>
        <taxon>Nocardia</taxon>
    </lineage>
</organism>
<dbReference type="EMBL" id="JBIATK010000015">
    <property type="protein sequence ID" value="MFF4027567.1"/>
    <property type="molecule type" value="Genomic_DNA"/>
</dbReference>
<dbReference type="InterPro" id="IPR011044">
    <property type="entry name" value="Quino_amine_DH_bsu"/>
</dbReference>
<protein>
    <submittedName>
        <fullName evidence="5">Helix-turn-helix domain-containing protein</fullName>
    </submittedName>
</protein>
<feature type="repeat" description="WD" evidence="3">
    <location>
        <begin position="1140"/>
        <end position="1173"/>
    </location>
</feature>
<dbReference type="SUPFAM" id="SSF50978">
    <property type="entry name" value="WD40 repeat-like"/>
    <property type="match status" value="1"/>
</dbReference>
<dbReference type="SMART" id="SM00320">
    <property type="entry name" value="WD40"/>
    <property type="match status" value="11"/>
</dbReference>
<comment type="caution">
    <text evidence="5">The sequence shown here is derived from an EMBL/GenBank/DDBJ whole genome shotgun (WGS) entry which is preliminary data.</text>
</comment>
<keyword evidence="2" id="KW-0677">Repeat</keyword>
<evidence type="ECO:0000259" key="4">
    <source>
        <dbReference type="Pfam" id="PF20703"/>
    </source>
</evidence>
<dbReference type="InterPro" id="IPR027417">
    <property type="entry name" value="P-loop_NTPase"/>
</dbReference>
<reference evidence="5 6" key="1">
    <citation type="submission" date="2024-10" db="EMBL/GenBank/DDBJ databases">
        <title>The Natural Products Discovery Center: Release of the First 8490 Sequenced Strains for Exploring Actinobacteria Biosynthetic Diversity.</title>
        <authorList>
            <person name="Kalkreuter E."/>
            <person name="Kautsar S.A."/>
            <person name="Yang D."/>
            <person name="Bader C.D."/>
            <person name="Teijaro C.N."/>
            <person name="Fluegel L."/>
            <person name="Davis C.M."/>
            <person name="Simpson J.R."/>
            <person name="Lauterbach L."/>
            <person name="Steele A.D."/>
            <person name="Gui C."/>
            <person name="Meng S."/>
            <person name="Li G."/>
            <person name="Viehrig K."/>
            <person name="Ye F."/>
            <person name="Su P."/>
            <person name="Kiefer A.F."/>
            <person name="Nichols A."/>
            <person name="Cepeda A.J."/>
            <person name="Yan W."/>
            <person name="Fan B."/>
            <person name="Jiang Y."/>
            <person name="Adhikari A."/>
            <person name="Zheng C.-J."/>
            <person name="Schuster L."/>
            <person name="Cowan T.M."/>
            <person name="Smanski M.J."/>
            <person name="Chevrette M.G."/>
            <person name="De Carvalho L.P.S."/>
            <person name="Shen B."/>
        </authorList>
    </citation>
    <scope>NUCLEOTIDE SEQUENCE [LARGE SCALE GENOMIC DNA]</scope>
    <source>
        <strain evidence="5 6">NPDC001867</strain>
    </source>
</reference>
<evidence type="ECO:0000313" key="6">
    <source>
        <dbReference type="Proteomes" id="UP001602089"/>
    </source>
</evidence>
<dbReference type="SUPFAM" id="SSF50969">
    <property type="entry name" value="YVTN repeat-like/Quinoprotein amine dehydrogenase"/>
    <property type="match status" value="1"/>
</dbReference>